<dbReference type="GeneID" id="502389"/>
<evidence type="ECO:0000256" key="7">
    <source>
        <dbReference type="ARBA" id="ARBA00023242"/>
    </source>
</evidence>
<dbReference type="AGR" id="RGD:1565542"/>
<dbReference type="InterPro" id="IPR024057">
    <property type="entry name" value="Nucleoplasmin_core_dom"/>
</dbReference>
<evidence type="ECO:0000256" key="1">
    <source>
        <dbReference type="ARBA" id="ARBA00004604"/>
    </source>
</evidence>
<accession>D3ZYK9</accession>
<comment type="similarity">
    <text evidence="2">Belongs to the nucleoplasmin family.</text>
</comment>
<dbReference type="GO" id="GO:0005829">
    <property type="term" value="C:cytosol"/>
    <property type="evidence" value="ECO:0000266"/>
    <property type="project" value="RGD"/>
</dbReference>
<dbReference type="Ensembl" id="ENSRNOT00000023963.6">
    <property type="protein sequence ID" value="ENSRNOP00000023963.2"/>
    <property type="gene ID" value="ENSRNOG00000017622.6"/>
</dbReference>
<sequence length="173" mass="18917">MAAGAAAALAFLNQESRARARGLGGLRVPAPVTMDSFFFGCELSSHTRSFTFKVEEEDDTEHVLALNMLCLTEGAKDECNVVEVVARDHDNQEIAVPVANLRLSCQPMLSVDDFQLQPPVTFRLKSGSGPVRITGRHQIVCINNDLSEESPDESEDEIKLCGILPAKKHRGRP</sequence>
<evidence type="ECO:0007829" key="15">
    <source>
        <dbReference type="PeptideAtlas" id="D3ZYK9"/>
    </source>
</evidence>
<dbReference type="OrthoDB" id="9900353at2759"/>
<dbReference type="GO" id="GO:0006364">
    <property type="term" value="P:rRNA processing"/>
    <property type="evidence" value="ECO:0000266"/>
    <property type="project" value="RGD"/>
</dbReference>
<evidence type="ECO:0000256" key="3">
    <source>
        <dbReference type="ARBA" id="ARBA00022481"/>
    </source>
</evidence>
<evidence type="ECO:0000256" key="5">
    <source>
        <dbReference type="ARBA" id="ARBA00022990"/>
    </source>
</evidence>
<name>D3ZYK9_RAT</name>
<dbReference type="GeneTree" id="ENSGT00940000158796"/>
<dbReference type="PaxDb" id="10116-ENSRNOP00000023963"/>
<keyword evidence="15" id="KW-1267">Proteomics identification</keyword>
<keyword evidence="4" id="KW-0597">Phosphoprotein</keyword>
<evidence type="ECO:0000256" key="6">
    <source>
        <dbReference type="ARBA" id="ARBA00023186"/>
    </source>
</evidence>
<dbReference type="STRING" id="10116.ENSRNOP00000023963"/>
<dbReference type="GO" id="GO:0015629">
    <property type="term" value="C:actin cytoskeleton"/>
    <property type="evidence" value="ECO:0000266"/>
    <property type="project" value="RGD"/>
</dbReference>
<reference evidence="12" key="3">
    <citation type="submission" date="2025-08" db="UniProtKB">
        <authorList>
            <consortium name="Ensembl"/>
        </authorList>
    </citation>
    <scope>IDENTIFICATION</scope>
    <source>
        <strain evidence="12">Brown Norway</strain>
    </source>
</reference>
<evidence type="ECO:0000256" key="8">
    <source>
        <dbReference type="ARBA" id="ARBA00055184"/>
    </source>
</evidence>
<evidence type="ECO:0000256" key="2">
    <source>
        <dbReference type="ARBA" id="ARBA00010744"/>
    </source>
</evidence>
<dbReference type="AlphaFoldDB" id="D3ZYK9"/>
<reference evidence="16" key="1">
    <citation type="journal article" date="2012" name="Nat. Commun.">
        <title>Quantitative maps of protein phosphorylation sites across 14 different rat organs and tissues.</title>
        <authorList>
            <person name="Lundby A."/>
            <person name="Secher A."/>
            <person name="Lage K."/>
            <person name="Nordsborg N.B."/>
            <person name="Dmytriyev A."/>
            <person name="Lundby C."/>
            <person name="Olsen J.V."/>
        </authorList>
    </citation>
    <scope>IDENTIFICATION BY MASS SPECTROMETRY [LARGE SCALE ANALYSIS]</scope>
</reference>
<keyword evidence="5" id="KW-0007">Acetylation</keyword>
<organism evidence="12 13">
    <name type="scientific">Rattus norvegicus</name>
    <name type="common">Rat</name>
    <dbReference type="NCBI Taxonomy" id="10116"/>
    <lineage>
        <taxon>Eukaryota</taxon>
        <taxon>Metazoa</taxon>
        <taxon>Chordata</taxon>
        <taxon>Craniata</taxon>
        <taxon>Vertebrata</taxon>
        <taxon>Euteleostomi</taxon>
        <taxon>Mammalia</taxon>
        <taxon>Eutheria</taxon>
        <taxon>Euarchontoglires</taxon>
        <taxon>Glires</taxon>
        <taxon>Rodentia</taxon>
        <taxon>Myomorpha</taxon>
        <taxon>Muroidea</taxon>
        <taxon>Muridae</taxon>
        <taxon>Murinae</taxon>
        <taxon>Rattus</taxon>
    </lineage>
</organism>
<dbReference type="RefSeq" id="NP_001388036.1">
    <property type="nucleotide sequence ID" value="NM_001401107.1"/>
</dbReference>
<dbReference type="UCSC" id="RGD:1565542">
    <property type="organism name" value="rat"/>
</dbReference>
<dbReference type="GO" id="GO:0003682">
    <property type="term" value="F:chromatin binding"/>
    <property type="evidence" value="ECO:0000318"/>
    <property type="project" value="GO_Central"/>
</dbReference>
<evidence type="ECO:0000256" key="9">
    <source>
        <dbReference type="ARBA" id="ARBA00066295"/>
    </source>
</evidence>
<proteinExistence type="evidence at protein level"/>
<dbReference type="GO" id="GO:0006338">
    <property type="term" value="P:chromatin remodeling"/>
    <property type="evidence" value="ECO:0000318"/>
    <property type="project" value="GO_Central"/>
</dbReference>
<dbReference type="GO" id="GO:0003723">
    <property type="term" value="F:RNA binding"/>
    <property type="evidence" value="ECO:0000318"/>
    <property type="project" value="GO_Central"/>
</dbReference>
<dbReference type="KEGG" id="rno:502389"/>
<comment type="subcellular location">
    <subcellularLocation>
        <location evidence="1">Nucleus</location>
        <location evidence="1">Nucleolus</location>
    </subcellularLocation>
</comment>
<dbReference type="GO" id="GO:0005730">
    <property type="term" value="C:nucleolus"/>
    <property type="evidence" value="ECO:0000266"/>
    <property type="project" value="RGD"/>
</dbReference>
<dbReference type="SMR" id="D3ZYK9"/>
<dbReference type="GO" id="GO:0005737">
    <property type="term" value="C:cytoplasm"/>
    <property type="evidence" value="ECO:0000318"/>
    <property type="project" value="GO_Central"/>
</dbReference>
<evidence type="ECO:0007829" key="16">
    <source>
        <dbReference type="PubMed" id="22673903"/>
    </source>
</evidence>
<dbReference type="PhylomeDB" id="D3ZYK9"/>
<dbReference type="Gene3D" id="2.60.120.340">
    <property type="entry name" value="Nucleoplasmin core domain"/>
    <property type="match status" value="1"/>
</dbReference>
<dbReference type="PeptideAtlas" id="D3ZYK9"/>
<dbReference type="eggNOG" id="ENOG502S1E6">
    <property type="taxonomic scope" value="Eukaryota"/>
</dbReference>
<dbReference type="CTD" id="10360"/>
<feature type="domain" description="Nucleoplasmin core" evidence="11">
    <location>
        <begin position="38"/>
        <end position="138"/>
    </location>
</feature>
<dbReference type="SUPFAM" id="SSF69203">
    <property type="entry name" value="Nucleoplasmin-like core domain"/>
    <property type="match status" value="1"/>
</dbReference>
<dbReference type="OMA" id="QIVCINN"/>
<dbReference type="RGD" id="1565542">
    <property type="gene designation" value="Npm3"/>
</dbReference>
<reference evidence="12" key="2">
    <citation type="submission" date="2024-01" db="EMBL/GenBank/DDBJ databases">
        <title>GRCr8: a new rat reference genome assembly contstructed from accurate long reads and long range scaffolding.</title>
        <authorList>
            <person name="Doris P.A."/>
            <person name="Kalbfleisch T."/>
            <person name="Li K."/>
            <person name="Howe K."/>
            <person name="Wood J."/>
        </authorList>
    </citation>
    <scope>NUCLEOTIDE SEQUENCE [LARGE SCALE GENOMIC DNA]</scope>
    <source>
        <strain evidence="12">Brown Norway</strain>
    </source>
</reference>
<dbReference type="PhosphoSitePlus" id="D3ZYK9"/>
<keyword evidence="7" id="KW-0539">Nucleus</keyword>
<evidence type="ECO:0000259" key="11">
    <source>
        <dbReference type="Pfam" id="PF03066"/>
    </source>
</evidence>
<protein>
    <recommendedName>
        <fullName evidence="10">Nucleoplasmin-3</fullName>
    </recommendedName>
</protein>
<evidence type="ECO:0000313" key="12">
    <source>
        <dbReference type="Ensembl" id="ENSRNOP00000023963.2"/>
    </source>
</evidence>
<dbReference type="InterPro" id="IPR036824">
    <property type="entry name" value="Nucleoplasmin_core_dom_sf"/>
</dbReference>
<dbReference type="InterPro" id="IPR004301">
    <property type="entry name" value="Nucleoplasmin"/>
</dbReference>
<gene>
    <name evidence="12 14" type="primary">Npm3</name>
</gene>
<keyword evidence="13" id="KW-1185">Reference proteome</keyword>
<reference evidence="12" key="4">
    <citation type="submission" date="2025-09" db="UniProtKB">
        <authorList>
            <consortium name="Ensembl"/>
        </authorList>
    </citation>
    <scope>IDENTIFICATION</scope>
    <source>
        <strain evidence="12">Brown Norway</strain>
    </source>
</reference>
<dbReference type="Pfam" id="PF03066">
    <property type="entry name" value="Nucleoplasmin"/>
    <property type="match status" value="1"/>
</dbReference>
<dbReference type="PANTHER" id="PTHR22747:SF13">
    <property type="entry name" value="NUCLEOPLASMIN-3"/>
    <property type="match status" value="1"/>
</dbReference>
<dbReference type="PANTHER" id="PTHR22747">
    <property type="entry name" value="NUCLEOPLASMIN"/>
    <property type="match status" value="1"/>
</dbReference>
<dbReference type="Proteomes" id="UP000002494">
    <property type="component" value="Chromosome 1"/>
</dbReference>
<comment type="subunit">
    <text evidence="9">Interacts with NPM (via N-terminus). Forms a pentamer with NPM at a ratio 4:1 (NPM3/NPM). Two pentamers form a decamer.</text>
</comment>
<dbReference type="InParanoid" id="D3ZYK9"/>
<dbReference type="jPOST" id="D3ZYK9"/>
<comment type="function">
    <text evidence="8">Plays a role in the regulation of diverse cellular processes such as ribosome biogenesis, chromatin remodeling or protein chaperoning. Modulates the histone chaperone function and the RNA-binding activity of nucleolar phosphoprotein B23/NPM. Efficiently mediates chromatin remodeling when included in a pentamer containing NPM3 and NPM.</text>
</comment>
<dbReference type="HOGENOM" id="CLU_058838_1_0_1"/>
<dbReference type="Bgee" id="ENSRNOG00000017622">
    <property type="expression patterns" value="Expressed in ovary and 19 other cell types or tissues"/>
</dbReference>
<dbReference type="GO" id="GO:0042393">
    <property type="term" value="F:histone binding"/>
    <property type="evidence" value="ECO:0000318"/>
    <property type="project" value="GO_Central"/>
</dbReference>
<dbReference type="GO" id="GO:0009303">
    <property type="term" value="P:rRNA transcription"/>
    <property type="evidence" value="ECO:0000266"/>
    <property type="project" value="RGD"/>
</dbReference>
<dbReference type="FunFam" id="2.60.120.340:FF:000002">
    <property type="entry name" value="Nucleophosmin/nucleoplasmin 3"/>
    <property type="match status" value="1"/>
</dbReference>
<dbReference type="iPTMnet" id="D3ZYK9"/>
<dbReference type="GO" id="GO:0005654">
    <property type="term" value="C:nucleoplasm"/>
    <property type="evidence" value="ECO:0000318"/>
    <property type="project" value="GO_Central"/>
</dbReference>
<evidence type="ECO:0000256" key="4">
    <source>
        <dbReference type="ARBA" id="ARBA00022553"/>
    </source>
</evidence>
<evidence type="ECO:0000313" key="13">
    <source>
        <dbReference type="Proteomes" id="UP000002494"/>
    </source>
</evidence>
<dbReference type="FunCoup" id="D3ZYK9">
    <property type="interactions" value="831"/>
</dbReference>
<keyword evidence="6" id="KW-0143">Chaperone</keyword>
<keyword evidence="3" id="KW-0488">Methylation</keyword>
<evidence type="ECO:0000256" key="10">
    <source>
        <dbReference type="ARBA" id="ARBA00074906"/>
    </source>
</evidence>
<evidence type="ECO:0000313" key="14">
    <source>
        <dbReference type="RGD" id="1565542"/>
    </source>
</evidence>